<accession>A0ACC1JCQ5</accession>
<dbReference type="Proteomes" id="UP001150603">
    <property type="component" value="Unassembled WGS sequence"/>
</dbReference>
<name>A0ACC1JCQ5_9FUNG</name>
<keyword evidence="2" id="KW-1185">Reference proteome</keyword>
<evidence type="ECO:0000313" key="1">
    <source>
        <dbReference type="EMBL" id="KAJ1947955.1"/>
    </source>
</evidence>
<comment type="caution">
    <text evidence="1">The sequence shown here is derived from an EMBL/GenBank/DDBJ whole genome shotgun (WGS) entry which is preliminary data.</text>
</comment>
<dbReference type="EMBL" id="JANBPW010000891">
    <property type="protein sequence ID" value="KAJ1947955.1"/>
    <property type="molecule type" value="Genomic_DNA"/>
</dbReference>
<sequence length="146" mass="16186">MTLNRSSSPLTPLLPSEPTNNQKTVVVKKIVYMLELVNNERRKFGKPALRLNAGLNSAAQAHSNYQSSIHKMTHDNPKGGLFDRMKPFVTGARGAAENVAFNQRSVDEVMKAWITSPGHHDNIVGDYNSVGFGQSNLYWTQEFAAL</sequence>
<gene>
    <name evidence="1" type="ORF">FBU59_001818</name>
</gene>
<evidence type="ECO:0000313" key="2">
    <source>
        <dbReference type="Proteomes" id="UP001150603"/>
    </source>
</evidence>
<reference evidence="1" key="1">
    <citation type="submission" date="2022-07" db="EMBL/GenBank/DDBJ databases">
        <title>Phylogenomic reconstructions and comparative analyses of Kickxellomycotina fungi.</title>
        <authorList>
            <person name="Reynolds N.K."/>
            <person name="Stajich J.E."/>
            <person name="Barry K."/>
            <person name="Grigoriev I.V."/>
            <person name="Crous P."/>
            <person name="Smith M.E."/>
        </authorList>
    </citation>
    <scope>NUCLEOTIDE SEQUENCE</scope>
    <source>
        <strain evidence="1">NRRL 5244</strain>
    </source>
</reference>
<protein>
    <submittedName>
        <fullName evidence="1">Uncharacterized protein</fullName>
    </submittedName>
</protein>
<proteinExistence type="predicted"/>
<organism evidence="1 2">
    <name type="scientific">Linderina macrospora</name>
    <dbReference type="NCBI Taxonomy" id="4868"/>
    <lineage>
        <taxon>Eukaryota</taxon>
        <taxon>Fungi</taxon>
        <taxon>Fungi incertae sedis</taxon>
        <taxon>Zoopagomycota</taxon>
        <taxon>Kickxellomycotina</taxon>
        <taxon>Kickxellomycetes</taxon>
        <taxon>Kickxellales</taxon>
        <taxon>Kickxellaceae</taxon>
        <taxon>Linderina</taxon>
    </lineage>
</organism>